<dbReference type="EMBL" id="CADCTV010000805">
    <property type="protein sequence ID" value="CAA9362392.1"/>
    <property type="molecule type" value="Genomic_DNA"/>
</dbReference>
<feature type="compositionally biased region" description="Basic and acidic residues" evidence="1">
    <location>
        <begin position="23"/>
        <end position="35"/>
    </location>
</feature>
<dbReference type="EC" id="4.2.99.18" evidence="2"/>
<name>A0A6J4MMR6_9BACT</name>
<gene>
    <name evidence="2" type="ORF">AVDCRST_MAG89-3831</name>
</gene>
<feature type="region of interest" description="Disordered" evidence="1">
    <location>
        <begin position="1"/>
        <end position="203"/>
    </location>
</feature>
<dbReference type="GO" id="GO:0140078">
    <property type="term" value="F:class I DNA-(apurinic or apyrimidinic site) endonuclease activity"/>
    <property type="evidence" value="ECO:0007669"/>
    <property type="project" value="UniProtKB-EC"/>
</dbReference>
<feature type="non-terminal residue" evidence="2">
    <location>
        <position position="203"/>
    </location>
</feature>
<feature type="compositionally biased region" description="Basic residues" evidence="1">
    <location>
        <begin position="182"/>
        <end position="203"/>
    </location>
</feature>
<protein>
    <submittedName>
        <fullName evidence="2">Endonuclease III</fullName>
        <ecNumber evidence="2">4.2.99.18</ecNumber>
    </submittedName>
</protein>
<keyword evidence="2" id="KW-0540">Nuclease</keyword>
<feature type="compositionally biased region" description="Low complexity" evidence="1">
    <location>
        <begin position="73"/>
        <end position="83"/>
    </location>
</feature>
<proteinExistence type="predicted"/>
<keyword evidence="2" id="KW-0456">Lyase</keyword>
<sequence>VPRQQVLAGPRESAPAPGGHRPLRADDGRGGEPRHPGALCPLPHRRRLCRRGAGGDGALRGHARLLSQQGALGDRPWPRAGGAARRRGAGEHGGARAAPRRRPQDGERAPRRRLRDRGGRGGGHARQAHRLPLGPHARGGPGEDRAGPDAARTAGGARAVHAPDHRPRPRRVHRPPPLLRVLRPRRAVPHRPRRVSHPRRRVL</sequence>
<keyword evidence="2" id="KW-0255">Endonuclease</keyword>
<dbReference type="AlphaFoldDB" id="A0A6J4MMR6"/>
<reference evidence="2" key="1">
    <citation type="submission" date="2020-02" db="EMBL/GenBank/DDBJ databases">
        <authorList>
            <person name="Meier V. D."/>
        </authorList>
    </citation>
    <scope>NUCLEOTIDE SEQUENCE</scope>
    <source>
        <strain evidence="2">AVDCRST_MAG89</strain>
    </source>
</reference>
<keyword evidence="2" id="KW-0378">Hydrolase</keyword>
<accession>A0A6J4MMR6</accession>
<evidence type="ECO:0000313" key="2">
    <source>
        <dbReference type="EMBL" id="CAA9362392.1"/>
    </source>
</evidence>
<feature type="non-terminal residue" evidence="2">
    <location>
        <position position="1"/>
    </location>
</feature>
<evidence type="ECO:0000256" key="1">
    <source>
        <dbReference type="SAM" id="MobiDB-lite"/>
    </source>
</evidence>
<organism evidence="2">
    <name type="scientific">uncultured Gemmatimonadota bacterium</name>
    <dbReference type="NCBI Taxonomy" id="203437"/>
    <lineage>
        <taxon>Bacteria</taxon>
        <taxon>Pseudomonadati</taxon>
        <taxon>Gemmatimonadota</taxon>
        <taxon>environmental samples</taxon>
    </lineage>
</organism>